<dbReference type="Proteomes" id="UP000024837">
    <property type="component" value="Unassembled WGS sequence"/>
</dbReference>
<feature type="compositionally biased region" description="Basic and acidic residues" evidence="1">
    <location>
        <begin position="73"/>
        <end position="83"/>
    </location>
</feature>
<feature type="compositionally biased region" description="Polar residues" evidence="1">
    <location>
        <begin position="384"/>
        <end position="400"/>
    </location>
</feature>
<gene>
    <name evidence="2" type="ORF">DRE_07459</name>
</gene>
<name>W7HUG5_9PEZI</name>
<protein>
    <submittedName>
        <fullName evidence="2">Uncharacterized protein</fullName>
    </submittedName>
</protein>
<evidence type="ECO:0000313" key="2">
    <source>
        <dbReference type="EMBL" id="EWC43707.1"/>
    </source>
</evidence>
<proteinExistence type="predicted"/>
<reference evidence="2 3" key="1">
    <citation type="submission" date="2013-05" db="EMBL/GenBank/DDBJ databases">
        <title>Drechslerella stenobrocha genome reveals carnivorous origination and mechanical trapping mechanism of predatory fungi.</title>
        <authorList>
            <person name="Liu X."/>
            <person name="Zhang W."/>
            <person name="Liu K."/>
        </authorList>
    </citation>
    <scope>NUCLEOTIDE SEQUENCE [LARGE SCALE GENOMIC DNA]</scope>
    <source>
        <strain evidence="2 3">248</strain>
    </source>
</reference>
<accession>W7HUG5</accession>
<feature type="region of interest" description="Disordered" evidence="1">
    <location>
        <begin position="343"/>
        <end position="406"/>
    </location>
</feature>
<sequence length="530" mass="58400">MPQRVQAVAVVVDSLFALNSEQQKGEGWSGLLMDREMSVYASTSKGYRAFSTASEKGLKMLEETPEAGQPETSPRKADRDPNAERGELKLLVKIYQKSSGSNMAIKFKLANTIFQTGQPTTAIYHGYHVQRGRDGAPNKFISNRHIKLVNATVETHKSVRFRASLDWPLAMLTVPRKIKSSNGNIIKEILAGNAAGQRVTPASQELEVAIKHWLELHPVYDPSMLEQYPLEIYAGIVQHPGTTPPPPADINKLKANYRFVKVVSGGGGWGGNGGMVALDPDGMGGFNIPGGEKLQEVTKATSIIGPDTWVQFFHAIRPSFRELPAYTLGRFAVQVVDRRDDMPKETWKSHRRPSGAEDAVSENDPSGKQELPKPAVEDAAPETPSESDSQNISPPQSPSEGQREIKQGGLATEVGVWVGSRKMDVSRGSLFLDILEGATVVTERGPDIMPAEDDIPITEEHMKVICKYLKSQSLFKEGVTTSNLYKSFNLWKQGENQRARFWASPHAIYRVQAKDSGKRALQNDPKEDSK</sequence>
<dbReference type="HOGENOM" id="CLU_513894_0_0_1"/>
<dbReference type="AlphaFoldDB" id="W7HUG5"/>
<evidence type="ECO:0000313" key="3">
    <source>
        <dbReference type="Proteomes" id="UP000024837"/>
    </source>
</evidence>
<dbReference type="EMBL" id="KI966456">
    <property type="protein sequence ID" value="EWC43707.1"/>
    <property type="molecule type" value="Genomic_DNA"/>
</dbReference>
<organism evidence="2 3">
    <name type="scientific">Drechslerella stenobrocha 248</name>
    <dbReference type="NCBI Taxonomy" id="1043628"/>
    <lineage>
        <taxon>Eukaryota</taxon>
        <taxon>Fungi</taxon>
        <taxon>Dikarya</taxon>
        <taxon>Ascomycota</taxon>
        <taxon>Pezizomycotina</taxon>
        <taxon>Orbiliomycetes</taxon>
        <taxon>Orbiliales</taxon>
        <taxon>Orbiliaceae</taxon>
        <taxon>Drechslerella</taxon>
    </lineage>
</organism>
<dbReference type="OrthoDB" id="1744869at2759"/>
<keyword evidence="3" id="KW-1185">Reference proteome</keyword>
<evidence type="ECO:0000256" key="1">
    <source>
        <dbReference type="SAM" id="MobiDB-lite"/>
    </source>
</evidence>
<feature type="region of interest" description="Disordered" evidence="1">
    <location>
        <begin position="62"/>
        <end position="83"/>
    </location>
</feature>